<feature type="region of interest" description="Disordered" evidence="1">
    <location>
        <begin position="1"/>
        <end position="27"/>
    </location>
</feature>
<reference evidence="2 3" key="1">
    <citation type="submission" date="2019-08" db="EMBL/GenBank/DDBJ databases">
        <title>Archangium and Cystobacter genomes.</title>
        <authorList>
            <person name="Chen I.-C.K."/>
            <person name="Wielgoss S."/>
        </authorList>
    </citation>
    <scope>NUCLEOTIDE SEQUENCE [LARGE SCALE GENOMIC DNA]</scope>
    <source>
        <strain evidence="2 3">Cbm 6</strain>
    </source>
</reference>
<keyword evidence="3" id="KW-1185">Reference proteome</keyword>
<protein>
    <submittedName>
        <fullName evidence="2">Uncharacterized protein</fullName>
    </submittedName>
</protein>
<dbReference type="Proteomes" id="UP001611383">
    <property type="component" value="Chromosome"/>
</dbReference>
<evidence type="ECO:0000313" key="3">
    <source>
        <dbReference type="Proteomes" id="UP001611383"/>
    </source>
</evidence>
<gene>
    <name evidence="2" type="ORF">F0U60_10805</name>
</gene>
<evidence type="ECO:0000256" key="1">
    <source>
        <dbReference type="SAM" id="MobiDB-lite"/>
    </source>
</evidence>
<evidence type="ECO:0000313" key="2">
    <source>
        <dbReference type="EMBL" id="WNG44538.1"/>
    </source>
</evidence>
<name>A0ABY9WLN2_9BACT</name>
<dbReference type="RefSeq" id="WP_395817549.1">
    <property type="nucleotide sequence ID" value="NZ_CP043494.1"/>
</dbReference>
<organism evidence="2 3">
    <name type="scientific">Archangium minus</name>
    <dbReference type="NCBI Taxonomy" id="83450"/>
    <lineage>
        <taxon>Bacteria</taxon>
        <taxon>Pseudomonadati</taxon>
        <taxon>Myxococcota</taxon>
        <taxon>Myxococcia</taxon>
        <taxon>Myxococcales</taxon>
        <taxon>Cystobacterineae</taxon>
        <taxon>Archangiaceae</taxon>
        <taxon>Archangium</taxon>
    </lineage>
</organism>
<sequence>MGSLQASLRRFVGASPSSSAASSRADLGRPGGLYLSEALAEHVDLEGFTERSATVSGVALTFLEG</sequence>
<proteinExistence type="predicted"/>
<feature type="compositionally biased region" description="Low complexity" evidence="1">
    <location>
        <begin position="14"/>
        <end position="25"/>
    </location>
</feature>
<dbReference type="EMBL" id="CP043494">
    <property type="protein sequence ID" value="WNG44538.1"/>
    <property type="molecule type" value="Genomic_DNA"/>
</dbReference>
<accession>A0ABY9WLN2</accession>